<keyword evidence="1" id="KW-0472">Membrane</keyword>
<feature type="transmembrane region" description="Helical" evidence="1">
    <location>
        <begin position="132"/>
        <end position="155"/>
    </location>
</feature>
<evidence type="ECO:0008006" key="4">
    <source>
        <dbReference type="Google" id="ProtNLM"/>
    </source>
</evidence>
<accession>A0ABY8FCC1</accession>
<dbReference type="Proteomes" id="UP001209803">
    <property type="component" value="Chromosome"/>
</dbReference>
<dbReference type="RefSeq" id="WP_265683968.1">
    <property type="nucleotide sequence ID" value="NZ_CP120863.1"/>
</dbReference>
<sequence>MTALAKRANMKKLAVWVGRFVLLAALIFLAFELRKHWSGISGWRPTGQDVALLFSLALIYALGLLLLAECWHWILKLFGTLHRKLAYASFLITQVAKYLPGNVAHLIGRGLYVRGNGLKDGHIVQATLLEMAIIPSGAIVAIMILGCAGQLGAVLPFIPIWLWWLGSFAILASSAIAVGLSDRLGLKLRPVLLDLSFSLGLSVLFMGLLGTVFAAIFLMLSPAPVAALAGSAILAWLVGYLTPGSPGGLGTREATLFALLSSLQMQDTALLAAALFRLVTVLGDLIAFLAGWLLFRNTDKGGT</sequence>
<evidence type="ECO:0000313" key="3">
    <source>
        <dbReference type="Proteomes" id="UP001209803"/>
    </source>
</evidence>
<proteinExistence type="predicted"/>
<name>A0ABY8FCC1_9HYPH</name>
<feature type="transmembrane region" description="Helical" evidence="1">
    <location>
        <begin position="51"/>
        <end position="75"/>
    </location>
</feature>
<reference evidence="2 3" key="1">
    <citation type="submission" date="2023-03" db="EMBL/GenBank/DDBJ databases">
        <title>Roseibium porphyridii sp. nov. and Roseibium rhodosorbium sp. nov. isolated from marine algae, Porphyridium cruentum and Rhodosorus marinus, respectively.</title>
        <authorList>
            <person name="Lee M.W."/>
            <person name="Choi B.J."/>
            <person name="Lee J.K."/>
            <person name="Choi D.G."/>
            <person name="Baek J.H."/>
            <person name="Bayburt H."/>
            <person name="Kim J.M."/>
            <person name="Han D.M."/>
            <person name="Kim K.H."/>
            <person name="Jeon C.O."/>
        </authorList>
    </citation>
    <scope>NUCLEOTIDE SEQUENCE [LARGE SCALE GENOMIC DNA]</scope>
    <source>
        <strain evidence="2 3">KMA01</strain>
    </source>
</reference>
<keyword evidence="1" id="KW-1133">Transmembrane helix</keyword>
<feature type="transmembrane region" description="Helical" evidence="1">
    <location>
        <begin position="223"/>
        <end position="242"/>
    </location>
</feature>
<gene>
    <name evidence="2" type="ORF">K1718_09110</name>
</gene>
<organism evidence="2 3">
    <name type="scientific">Roseibium porphyridii</name>
    <dbReference type="NCBI Taxonomy" id="2866279"/>
    <lineage>
        <taxon>Bacteria</taxon>
        <taxon>Pseudomonadati</taxon>
        <taxon>Pseudomonadota</taxon>
        <taxon>Alphaproteobacteria</taxon>
        <taxon>Hyphomicrobiales</taxon>
        <taxon>Stappiaceae</taxon>
        <taxon>Roseibium</taxon>
    </lineage>
</organism>
<keyword evidence="1" id="KW-0812">Transmembrane</keyword>
<keyword evidence="3" id="KW-1185">Reference proteome</keyword>
<feature type="transmembrane region" description="Helical" evidence="1">
    <location>
        <begin position="192"/>
        <end position="217"/>
    </location>
</feature>
<evidence type="ECO:0000256" key="1">
    <source>
        <dbReference type="SAM" id="Phobius"/>
    </source>
</evidence>
<dbReference type="EMBL" id="CP120863">
    <property type="protein sequence ID" value="WFE91500.1"/>
    <property type="molecule type" value="Genomic_DNA"/>
</dbReference>
<protein>
    <recommendedName>
        <fullName evidence="4">Flippase-like domain-containing protein</fullName>
    </recommendedName>
</protein>
<feature type="transmembrane region" description="Helical" evidence="1">
    <location>
        <begin position="269"/>
        <end position="295"/>
    </location>
</feature>
<evidence type="ECO:0000313" key="2">
    <source>
        <dbReference type="EMBL" id="WFE91500.1"/>
    </source>
</evidence>
<feature type="transmembrane region" description="Helical" evidence="1">
    <location>
        <begin position="12"/>
        <end position="31"/>
    </location>
</feature>
<feature type="transmembrane region" description="Helical" evidence="1">
    <location>
        <begin position="161"/>
        <end position="180"/>
    </location>
</feature>